<accession>C0ZP47</accession>
<organism evidence="2 3">
    <name type="scientific">Rhodococcus erythropolis (strain PR4 / NBRC 100887)</name>
    <dbReference type="NCBI Taxonomy" id="234621"/>
    <lineage>
        <taxon>Bacteria</taxon>
        <taxon>Bacillati</taxon>
        <taxon>Actinomycetota</taxon>
        <taxon>Actinomycetes</taxon>
        <taxon>Mycobacteriales</taxon>
        <taxon>Nocardiaceae</taxon>
        <taxon>Rhodococcus</taxon>
        <taxon>Rhodococcus erythropolis group</taxon>
    </lineage>
</organism>
<dbReference type="InterPro" id="IPR037523">
    <property type="entry name" value="VOC_core"/>
</dbReference>
<dbReference type="HOGENOM" id="CLU_108054_0_1_11"/>
<dbReference type="InterPro" id="IPR041581">
    <property type="entry name" value="Glyoxalase_6"/>
</dbReference>
<dbReference type="EMBL" id="AP008957">
    <property type="protein sequence ID" value="BAH35543.1"/>
    <property type="molecule type" value="Genomic_DNA"/>
</dbReference>
<proteinExistence type="predicted"/>
<dbReference type="Proteomes" id="UP000002204">
    <property type="component" value="Chromosome"/>
</dbReference>
<reference evidence="2 3" key="2">
    <citation type="journal article" date="2006" name="Environ. Microbiol.">
        <title>Sequence analysis of three plasmids harboured in Rhodococcus erythropolis strain PR4.</title>
        <authorList>
            <person name="Sekine M."/>
            <person name="Tanikawa S."/>
            <person name="Omata S."/>
            <person name="Saito M."/>
            <person name="Fujisawa T."/>
            <person name="Tsukatani N."/>
            <person name="Tajima T."/>
            <person name="Sekigawa T."/>
            <person name="Kosugi H."/>
            <person name="Matsuo Y."/>
            <person name="Nishiko R."/>
            <person name="Imamura K."/>
            <person name="Ito M."/>
            <person name="Narita H."/>
            <person name="Tago S."/>
            <person name="Fujita N."/>
            <person name="Harayama S."/>
        </authorList>
    </citation>
    <scope>NUCLEOTIDE SEQUENCE [LARGE SCALE GENOMIC DNA]</scope>
    <source>
        <strain evidence="3">PR4 / NBRC 100887</strain>
    </source>
</reference>
<dbReference type="KEGG" id="rer:RER_48350"/>
<dbReference type="InterPro" id="IPR029068">
    <property type="entry name" value="Glyas_Bleomycin-R_OHBP_Dase"/>
</dbReference>
<protein>
    <recommendedName>
        <fullName evidence="1">VOC domain-containing protein</fullName>
    </recommendedName>
</protein>
<dbReference type="PROSITE" id="PS51819">
    <property type="entry name" value="VOC"/>
    <property type="match status" value="1"/>
</dbReference>
<dbReference type="Gene3D" id="3.10.180.10">
    <property type="entry name" value="2,3-Dihydroxybiphenyl 1,2-Dioxygenase, domain 1"/>
    <property type="match status" value="1"/>
</dbReference>
<evidence type="ECO:0000313" key="2">
    <source>
        <dbReference type="EMBL" id="BAH35543.1"/>
    </source>
</evidence>
<dbReference type="Pfam" id="PF18029">
    <property type="entry name" value="Glyoxalase_6"/>
    <property type="match status" value="1"/>
</dbReference>
<dbReference type="AlphaFoldDB" id="C0ZP47"/>
<feature type="domain" description="VOC" evidence="1">
    <location>
        <begin position="6"/>
        <end position="117"/>
    </location>
</feature>
<reference evidence="3" key="1">
    <citation type="submission" date="2005-03" db="EMBL/GenBank/DDBJ databases">
        <title>Comparison of the complete genome sequences of Rhodococcus erythropolis PR4 and Rhodococcus opacus B4.</title>
        <authorList>
            <person name="Takarada H."/>
            <person name="Sekine M."/>
            <person name="Hosoyama A."/>
            <person name="Yamada R."/>
            <person name="Fujisawa T."/>
            <person name="Omata S."/>
            <person name="Shimizu A."/>
            <person name="Tsukatani N."/>
            <person name="Tanikawa S."/>
            <person name="Fujita N."/>
            <person name="Harayama S."/>
        </authorList>
    </citation>
    <scope>NUCLEOTIDE SEQUENCE [LARGE SCALE GENOMIC DNA]</scope>
    <source>
        <strain evidence="3">PR4 / NBRC 100887</strain>
    </source>
</reference>
<dbReference type="PANTHER" id="PTHR35908:SF1">
    <property type="entry name" value="CONSERVED PROTEIN"/>
    <property type="match status" value="1"/>
</dbReference>
<dbReference type="CDD" id="cd06587">
    <property type="entry name" value="VOC"/>
    <property type="match status" value="1"/>
</dbReference>
<gene>
    <name evidence="2" type="ordered locus">RER_48350</name>
</gene>
<name>C0ZP47_RHOE4</name>
<sequence>MRMTLTLGMITFDSLDPGPLATWWAAQLGGNIVEENDGWFYIVAVPDSSTNFAFQKVPDPTAGKNRIHLDLGSPDLDAEVARLVEAGATEHHRENMDGFRWVTLLDPDGNQFCVSGPHA</sequence>
<dbReference type="eggNOG" id="COG0346">
    <property type="taxonomic scope" value="Bacteria"/>
</dbReference>
<evidence type="ECO:0000259" key="1">
    <source>
        <dbReference type="PROSITE" id="PS51819"/>
    </source>
</evidence>
<dbReference type="PANTHER" id="PTHR35908">
    <property type="entry name" value="HYPOTHETICAL FUSION PROTEIN"/>
    <property type="match status" value="1"/>
</dbReference>
<evidence type="ECO:0000313" key="3">
    <source>
        <dbReference type="Proteomes" id="UP000002204"/>
    </source>
</evidence>
<dbReference type="SUPFAM" id="SSF54593">
    <property type="entry name" value="Glyoxalase/Bleomycin resistance protein/Dihydroxybiphenyl dioxygenase"/>
    <property type="match status" value="1"/>
</dbReference>